<accession>J9BJG0</accession>
<dbReference type="InterPro" id="IPR013216">
    <property type="entry name" value="Methyltransf_11"/>
</dbReference>
<name>J9BJG0_BACCE</name>
<dbReference type="CDD" id="cd02440">
    <property type="entry name" value="AdoMet_MTases"/>
    <property type="match status" value="1"/>
</dbReference>
<gene>
    <name evidence="2" type="ORF">IG3_05957</name>
</gene>
<organism evidence="2 3">
    <name type="scientific">Bacillus cereus HuA2-1</name>
    <dbReference type="NCBI Taxonomy" id="1053201"/>
    <lineage>
        <taxon>Bacteria</taxon>
        <taxon>Bacillati</taxon>
        <taxon>Bacillota</taxon>
        <taxon>Bacilli</taxon>
        <taxon>Bacillales</taxon>
        <taxon>Bacillaceae</taxon>
        <taxon>Bacillus</taxon>
        <taxon>Bacillus cereus group</taxon>
    </lineage>
</organism>
<protein>
    <recommendedName>
        <fullName evidence="1">Methyltransferase type 11 domain-containing protein</fullName>
    </recommendedName>
</protein>
<evidence type="ECO:0000259" key="1">
    <source>
        <dbReference type="Pfam" id="PF08241"/>
    </source>
</evidence>
<dbReference type="PATRIC" id="fig|1053201.3.peg.6103"/>
<dbReference type="InterPro" id="IPR029063">
    <property type="entry name" value="SAM-dependent_MTases_sf"/>
</dbReference>
<proteinExistence type="predicted"/>
<dbReference type="Proteomes" id="UP000004136">
    <property type="component" value="Unassembled WGS sequence"/>
</dbReference>
<comment type="caution">
    <text evidence="2">The sequence shown here is derived from an EMBL/GenBank/DDBJ whole genome shotgun (WGS) entry which is preliminary data.</text>
</comment>
<feature type="domain" description="Methyltransferase type 11" evidence="1">
    <location>
        <begin position="50"/>
        <end position="146"/>
    </location>
</feature>
<dbReference type="GO" id="GO:0008757">
    <property type="term" value="F:S-adenosylmethionine-dependent methyltransferase activity"/>
    <property type="evidence" value="ECO:0007669"/>
    <property type="project" value="InterPro"/>
</dbReference>
<reference evidence="2 3" key="1">
    <citation type="submission" date="2012-04" db="EMBL/GenBank/DDBJ databases">
        <title>The Genome Sequence of Bacillus cereus HuA2-1.</title>
        <authorList>
            <consortium name="The Broad Institute Genome Sequencing Platform"/>
            <consortium name="The Broad Institute Genome Sequencing Center for Infectious Disease"/>
            <person name="Feldgarden M."/>
            <person name="Van der Auwera G.A."/>
            <person name="Mahillon J."/>
            <person name="Duprez V."/>
            <person name="Timmery S."/>
            <person name="Mattelet C."/>
            <person name="Dierick K."/>
            <person name="Sun M."/>
            <person name="Yu Z."/>
            <person name="Zhu L."/>
            <person name="Hu X."/>
            <person name="Shank E.B."/>
            <person name="Swiecicka I."/>
            <person name="Hansen B.M."/>
            <person name="Andrup L."/>
            <person name="Young S.K."/>
            <person name="Zeng Q."/>
            <person name="Gargeya S."/>
            <person name="Fitzgerald M."/>
            <person name="Haas B."/>
            <person name="Abouelleil A."/>
            <person name="Alvarado L."/>
            <person name="Arachchi H.M."/>
            <person name="Berlin A."/>
            <person name="Chapman S.B."/>
            <person name="Goldberg J."/>
            <person name="Griggs A."/>
            <person name="Gujja S."/>
            <person name="Hansen M."/>
            <person name="Howarth C."/>
            <person name="Imamovic A."/>
            <person name="Larimer J."/>
            <person name="McCowen C."/>
            <person name="Montmayeur A."/>
            <person name="Murphy C."/>
            <person name="Neiman D."/>
            <person name="Pearson M."/>
            <person name="Priest M."/>
            <person name="Roberts A."/>
            <person name="Saif S."/>
            <person name="Shea T."/>
            <person name="Sisk P."/>
            <person name="Sykes S."/>
            <person name="Wortman J."/>
            <person name="Nusbaum C."/>
            <person name="Birren B."/>
        </authorList>
    </citation>
    <scope>NUCLEOTIDE SEQUENCE [LARGE SCALE GENOMIC DNA]</scope>
    <source>
        <strain evidence="2 3">HuA2-1</strain>
    </source>
</reference>
<dbReference type="Pfam" id="PF08241">
    <property type="entry name" value="Methyltransf_11"/>
    <property type="match status" value="1"/>
</dbReference>
<dbReference type="Gene3D" id="1.10.8.900">
    <property type="match status" value="1"/>
</dbReference>
<evidence type="ECO:0000313" key="2">
    <source>
        <dbReference type="EMBL" id="EJV74135.1"/>
    </source>
</evidence>
<evidence type="ECO:0000313" key="3">
    <source>
        <dbReference type="Proteomes" id="UP000004136"/>
    </source>
</evidence>
<dbReference type="HOGENOM" id="CLU_089571_0_0_9"/>
<sequence length="271" mass="31283">MNKIKQSNNFDAIADQYDKTRIYPDYIHENITELIEHLTNIDPKNSSIFEYGVGTGRMAMPFLKKGYNYQGIDISSNMLSILKDKLFKSNQNSSFDFKVADATSLIDFENDKFDLVWGTKVLKHIPNWTKVLSESKRILKVGGTFIHGEEYWIQRPSTLLVRNKWEEFVSLEKERYNAPPGVENDELIKNEIINLGGEANILTIATWPVLETFRMRINHFANRGGSSTFGVTDETLRFATKQLEEWAIKEYNDLDKEFQGIKGYKIVIGTF</sequence>
<dbReference type="PANTHER" id="PTHR43591">
    <property type="entry name" value="METHYLTRANSFERASE"/>
    <property type="match status" value="1"/>
</dbReference>
<dbReference type="SUPFAM" id="SSF53335">
    <property type="entry name" value="S-adenosyl-L-methionine-dependent methyltransferases"/>
    <property type="match status" value="1"/>
</dbReference>
<dbReference type="OrthoDB" id="43862at2"/>
<dbReference type="AlphaFoldDB" id="J9BJG0"/>
<dbReference type="Gene3D" id="3.40.50.150">
    <property type="entry name" value="Vaccinia Virus protein VP39"/>
    <property type="match status" value="1"/>
</dbReference>
<dbReference type="RefSeq" id="WP_002139843.1">
    <property type="nucleotide sequence ID" value="NZ_JH804676.1"/>
</dbReference>
<dbReference type="EMBL" id="AHDV01000062">
    <property type="protein sequence ID" value="EJV74135.1"/>
    <property type="molecule type" value="Genomic_DNA"/>
</dbReference>